<feature type="non-terminal residue" evidence="2">
    <location>
        <position position="95"/>
    </location>
</feature>
<dbReference type="Gene3D" id="1.10.1200.240">
    <property type="match status" value="1"/>
</dbReference>
<evidence type="ECO:0000313" key="3">
    <source>
        <dbReference type="Proteomes" id="UP000076722"/>
    </source>
</evidence>
<dbReference type="SMART" id="SM01416">
    <property type="entry name" value="Ribosomal_L19e"/>
    <property type="match status" value="1"/>
</dbReference>
<sequence length="95" mass="10825">ISLTPSRTHIKKLIKDGRVIVKPTIVHSRTRTRDLLAAKRKGRYTGPGKRKVPLRPACPSKRLLRKYREGGKIDKHLCLPLPLHHSLYMKSRGNG</sequence>
<dbReference type="AlphaFoldDB" id="A0A164Y2I6"/>
<accession>A0A164Y2I6</accession>
<dbReference type="GO" id="GO:0006412">
    <property type="term" value="P:translation"/>
    <property type="evidence" value="ECO:0007669"/>
    <property type="project" value="InterPro"/>
</dbReference>
<dbReference type="InterPro" id="IPR000196">
    <property type="entry name" value="Ribosomal_eL19_dom"/>
</dbReference>
<dbReference type="SUPFAM" id="SSF48140">
    <property type="entry name" value="Ribosomal protein L19 (L19e)"/>
    <property type="match status" value="1"/>
</dbReference>
<dbReference type="GO" id="GO:0022625">
    <property type="term" value="C:cytosolic large ribosomal subunit"/>
    <property type="evidence" value="ECO:0007669"/>
    <property type="project" value="InterPro"/>
</dbReference>
<name>A0A164Y2I6_9AGAM</name>
<evidence type="ECO:0000259" key="1">
    <source>
        <dbReference type="SMART" id="SM01416"/>
    </source>
</evidence>
<dbReference type="EMBL" id="KV419399">
    <property type="protein sequence ID" value="KZS96522.1"/>
    <property type="molecule type" value="Genomic_DNA"/>
</dbReference>
<evidence type="ECO:0000313" key="2">
    <source>
        <dbReference type="EMBL" id="KZS96522.1"/>
    </source>
</evidence>
<dbReference type="GO" id="GO:0003723">
    <property type="term" value="F:RNA binding"/>
    <property type="evidence" value="ECO:0007669"/>
    <property type="project" value="InterPro"/>
</dbReference>
<dbReference type="InterPro" id="IPR035970">
    <property type="entry name" value="60S_ribosomal_eL19_sf"/>
</dbReference>
<dbReference type="STRING" id="1314777.A0A164Y2I6"/>
<gene>
    <name evidence="2" type="ORF">SISNIDRAFT_388563</name>
</gene>
<dbReference type="GO" id="GO:0003735">
    <property type="term" value="F:structural constituent of ribosome"/>
    <property type="evidence" value="ECO:0007669"/>
    <property type="project" value="InterPro"/>
</dbReference>
<organism evidence="2 3">
    <name type="scientific">Sistotremastrum niveocremeum HHB9708</name>
    <dbReference type="NCBI Taxonomy" id="1314777"/>
    <lineage>
        <taxon>Eukaryota</taxon>
        <taxon>Fungi</taxon>
        <taxon>Dikarya</taxon>
        <taxon>Basidiomycota</taxon>
        <taxon>Agaricomycotina</taxon>
        <taxon>Agaricomycetes</taxon>
        <taxon>Sistotremastrales</taxon>
        <taxon>Sistotremastraceae</taxon>
        <taxon>Sertulicium</taxon>
        <taxon>Sertulicium niveocremeum</taxon>
    </lineage>
</organism>
<dbReference type="Proteomes" id="UP000076722">
    <property type="component" value="Unassembled WGS sequence"/>
</dbReference>
<reference evidence="2 3" key="1">
    <citation type="journal article" date="2016" name="Mol. Biol. Evol.">
        <title>Comparative Genomics of Early-Diverging Mushroom-Forming Fungi Provides Insights into the Origins of Lignocellulose Decay Capabilities.</title>
        <authorList>
            <person name="Nagy L.G."/>
            <person name="Riley R."/>
            <person name="Tritt A."/>
            <person name="Adam C."/>
            <person name="Daum C."/>
            <person name="Floudas D."/>
            <person name="Sun H."/>
            <person name="Yadav J.S."/>
            <person name="Pangilinan J."/>
            <person name="Larsson K.H."/>
            <person name="Matsuura K."/>
            <person name="Barry K."/>
            <person name="Labutti K."/>
            <person name="Kuo R."/>
            <person name="Ohm R.A."/>
            <person name="Bhattacharya S.S."/>
            <person name="Shirouzu T."/>
            <person name="Yoshinaga Y."/>
            <person name="Martin F.M."/>
            <person name="Grigoriev I.V."/>
            <person name="Hibbett D.S."/>
        </authorList>
    </citation>
    <scope>NUCLEOTIDE SEQUENCE [LARGE SCALE GENOMIC DNA]</scope>
    <source>
        <strain evidence="2 3">HHB9708</strain>
    </source>
</reference>
<proteinExistence type="predicted"/>
<dbReference type="InterPro" id="IPR039547">
    <property type="entry name" value="Ribosomal_eL19"/>
</dbReference>
<protein>
    <recommendedName>
        <fullName evidence="1">Large ribosomal subunit protein eL19 domain-containing protein</fullName>
    </recommendedName>
</protein>
<feature type="domain" description="Large ribosomal subunit protein eL19" evidence="1">
    <location>
        <begin position="2"/>
        <end position="95"/>
    </location>
</feature>
<dbReference type="PANTHER" id="PTHR10722">
    <property type="entry name" value="60S RIBOSOMAL PROTEIN L19"/>
    <property type="match status" value="1"/>
</dbReference>
<feature type="non-terminal residue" evidence="2">
    <location>
        <position position="1"/>
    </location>
</feature>
<keyword evidence="3" id="KW-1185">Reference proteome</keyword>